<proteinExistence type="inferred from homology"/>
<dbReference type="Gene3D" id="2.40.50.100">
    <property type="match status" value="1"/>
</dbReference>
<dbReference type="PANTHER" id="PTHR30469:SF18">
    <property type="entry name" value="RESISTANCE-NODULATION-CELL DIVISION (RND) EFFLUX MEMBRANE FUSION PROTEIN-RELATED"/>
    <property type="match status" value="1"/>
</dbReference>
<dbReference type="PROSITE" id="PS51257">
    <property type="entry name" value="PROKAR_LIPOPROTEIN"/>
    <property type="match status" value="1"/>
</dbReference>
<feature type="signal peptide" evidence="3">
    <location>
        <begin position="1"/>
        <end position="22"/>
    </location>
</feature>
<dbReference type="Gene3D" id="2.40.420.20">
    <property type="match status" value="1"/>
</dbReference>
<dbReference type="NCBIfam" id="TIGR01730">
    <property type="entry name" value="RND_mfp"/>
    <property type="match status" value="1"/>
</dbReference>
<keyword evidence="2" id="KW-0175">Coiled coil</keyword>
<evidence type="ECO:0000256" key="3">
    <source>
        <dbReference type="SAM" id="SignalP"/>
    </source>
</evidence>
<dbReference type="InterPro" id="IPR006143">
    <property type="entry name" value="RND_pump_MFP"/>
</dbReference>
<dbReference type="GO" id="GO:1990281">
    <property type="term" value="C:efflux pump complex"/>
    <property type="evidence" value="ECO:0007669"/>
    <property type="project" value="TreeGrafter"/>
</dbReference>
<dbReference type="Gene3D" id="2.40.30.170">
    <property type="match status" value="1"/>
</dbReference>
<dbReference type="OrthoDB" id="9813967at2"/>
<reference evidence="5 6" key="1">
    <citation type="submission" date="2015-11" db="EMBL/GenBank/DDBJ databases">
        <title>Draft Genome Sequence of the Strain BR 10303 (Bradyrhizobium sp.) isolated from nodules of Centrolobium paraense.</title>
        <authorList>
            <person name="Zelli J.E."/>
            <person name="Simoes-Araujo J.L."/>
            <person name="Barauna A.C."/>
            <person name="Silva K."/>
        </authorList>
    </citation>
    <scope>NUCLEOTIDE SEQUENCE [LARGE SCALE GENOMIC DNA]</scope>
    <source>
        <strain evidence="5 6">BR 10303</strain>
    </source>
</reference>
<accession>A0A109JE17</accession>
<dbReference type="PANTHER" id="PTHR30469">
    <property type="entry name" value="MULTIDRUG RESISTANCE PROTEIN MDTA"/>
    <property type="match status" value="1"/>
</dbReference>
<evidence type="ECO:0000313" key="5">
    <source>
        <dbReference type="EMBL" id="KWV47178.1"/>
    </source>
</evidence>
<dbReference type="Pfam" id="PF25954">
    <property type="entry name" value="Beta-barrel_RND_2"/>
    <property type="match status" value="1"/>
</dbReference>
<evidence type="ECO:0000256" key="1">
    <source>
        <dbReference type="ARBA" id="ARBA00009477"/>
    </source>
</evidence>
<name>A0A109JE17_9BRAD</name>
<organism evidence="5 6">
    <name type="scientific">Bradyrhizobium macuxiense</name>
    <dbReference type="NCBI Taxonomy" id="1755647"/>
    <lineage>
        <taxon>Bacteria</taxon>
        <taxon>Pseudomonadati</taxon>
        <taxon>Pseudomonadota</taxon>
        <taxon>Alphaproteobacteria</taxon>
        <taxon>Hyphomicrobiales</taxon>
        <taxon>Nitrobacteraceae</taxon>
        <taxon>Bradyrhizobium</taxon>
    </lineage>
</organism>
<dbReference type="SUPFAM" id="SSF111369">
    <property type="entry name" value="HlyD-like secretion proteins"/>
    <property type="match status" value="1"/>
</dbReference>
<sequence>MFVRSIFSSYYRLLTGASLAFAVFALTGCNEKTAEKVEPGRPVLVATVHYEAETPERSFVGTIKPRIEADMGFRVAGKVAKRLVEVGQTVDVDQPLATLDEVDLKLQAEQAEAELRAATGVLAQAAAAEQRAKDLKAKGWTTDAQLDSAKAAGDEARARLNRAERSVELTRNSLSYATLVADTRGVVTATMIEPGQVVAAGQASIRVARLGEKEAVVAIPETLLNRARSGVATVTLWSDAKKTYTAKLREVAPSADPATRTYLAKFSLPDADDSVSLGMTATLTLADNASERVAKLPLSALFSEGGDPSLFIVDDKGDVALKPVKVKSYESDSVIISGGVDEGAKVVALGVQKLDPSQKVRVVSSLSF</sequence>
<dbReference type="InterPro" id="IPR058792">
    <property type="entry name" value="Beta-barrel_RND_2"/>
</dbReference>
<feature type="chain" id="PRO_5007136679" evidence="3">
    <location>
        <begin position="23"/>
        <end position="368"/>
    </location>
</feature>
<comment type="similarity">
    <text evidence="1">Belongs to the membrane fusion protein (MFP) (TC 8.A.1) family.</text>
</comment>
<gene>
    <name evidence="5" type="ORF">AS156_20165</name>
</gene>
<evidence type="ECO:0000259" key="4">
    <source>
        <dbReference type="Pfam" id="PF25954"/>
    </source>
</evidence>
<dbReference type="RefSeq" id="WP_066513803.1">
    <property type="nucleotide sequence ID" value="NZ_LNCU01000114.1"/>
</dbReference>
<keyword evidence="6" id="KW-1185">Reference proteome</keyword>
<evidence type="ECO:0000256" key="2">
    <source>
        <dbReference type="SAM" id="Coils"/>
    </source>
</evidence>
<dbReference type="GO" id="GO:0015562">
    <property type="term" value="F:efflux transmembrane transporter activity"/>
    <property type="evidence" value="ECO:0007669"/>
    <property type="project" value="TreeGrafter"/>
</dbReference>
<keyword evidence="3" id="KW-0732">Signal</keyword>
<dbReference type="Gene3D" id="1.10.287.470">
    <property type="entry name" value="Helix hairpin bin"/>
    <property type="match status" value="1"/>
</dbReference>
<dbReference type="Proteomes" id="UP000057737">
    <property type="component" value="Unassembled WGS sequence"/>
</dbReference>
<feature type="coiled-coil region" evidence="2">
    <location>
        <begin position="108"/>
        <end position="166"/>
    </location>
</feature>
<comment type="caution">
    <text evidence="5">The sequence shown here is derived from an EMBL/GenBank/DDBJ whole genome shotgun (WGS) entry which is preliminary data.</text>
</comment>
<evidence type="ECO:0000313" key="6">
    <source>
        <dbReference type="Proteomes" id="UP000057737"/>
    </source>
</evidence>
<dbReference type="EMBL" id="LNCU01000114">
    <property type="protein sequence ID" value="KWV47178.1"/>
    <property type="molecule type" value="Genomic_DNA"/>
</dbReference>
<protein>
    <submittedName>
        <fullName evidence="5">Multidrug transporter</fullName>
    </submittedName>
</protein>
<dbReference type="AlphaFoldDB" id="A0A109JE17"/>
<feature type="domain" description="CusB-like beta-barrel" evidence="4">
    <location>
        <begin position="216"/>
        <end position="287"/>
    </location>
</feature>